<reference evidence="1" key="2">
    <citation type="submission" date="2020-09" db="EMBL/GenBank/DDBJ databases">
        <authorList>
            <person name="Sun Q."/>
            <person name="Sedlacek I."/>
        </authorList>
    </citation>
    <scope>NUCLEOTIDE SEQUENCE</scope>
    <source>
        <strain evidence="1">CCM 7905</strain>
    </source>
</reference>
<dbReference type="EMBL" id="BMCU01000002">
    <property type="protein sequence ID" value="GGG03401.1"/>
    <property type="molecule type" value="Genomic_DNA"/>
</dbReference>
<dbReference type="Proteomes" id="UP000654257">
    <property type="component" value="Unassembled WGS sequence"/>
</dbReference>
<dbReference type="SUPFAM" id="SSF51161">
    <property type="entry name" value="Trimeric LpxA-like enzymes"/>
    <property type="match status" value="1"/>
</dbReference>
<name>A0A917D1R5_9NOCA</name>
<dbReference type="Gene3D" id="2.160.10.10">
    <property type="entry name" value="Hexapeptide repeat proteins"/>
    <property type="match status" value="1"/>
</dbReference>
<keyword evidence="2" id="KW-1185">Reference proteome</keyword>
<dbReference type="InterPro" id="IPR050484">
    <property type="entry name" value="Transf_Hexapept/Carb_Anhydrase"/>
</dbReference>
<dbReference type="AlphaFoldDB" id="A0A917D1R5"/>
<accession>A0A917D1R5</accession>
<protein>
    <submittedName>
        <fullName evidence="1">Gamma carbonic anhydrase family protein</fullName>
    </submittedName>
</protein>
<dbReference type="PANTHER" id="PTHR13061:SF50">
    <property type="entry name" value="GAMMA CARBONIC ANHYDRASE 1, MITOCHONDRIAL"/>
    <property type="match status" value="1"/>
</dbReference>
<reference evidence="1" key="1">
    <citation type="journal article" date="2014" name="Int. J. Syst. Evol. Microbiol.">
        <title>Complete genome sequence of Corynebacterium casei LMG S-19264T (=DSM 44701T), isolated from a smear-ripened cheese.</title>
        <authorList>
            <consortium name="US DOE Joint Genome Institute (JGI-PGF)"/>
            <person name="Walter F."/>
            <person name="Albersmeier A."/>
            <person name="Kalinowski J."/>
            <person name="Ruckert C."/>
        </authorList>
    </citation>
    <scope>NUCLEOTIDE SEQUENCE</scope>
    <source>
        <strain evidence="1">CCM 7905</strain>
    </source>
</reference>
<dbReference type="RefSeq" id="WP_188545235.1">
    <property type="nucleotide sequence ID" value="NZ_BMCU01000002.1"/>
</dbReference>
<organism evidence="1 2">
    <name type="scientific">Rhodococcoides trifolii</name>
    <dbReference type="NCBI Taxonomy" id="908250"/>
    <lineage>
        <taxon>Bacteria</taxon>
        <taxon>Bacillati</taxon>
        <taxon>Actinomycetota</taxon>
        <taxon>Actinomycetes</taxon>
        <taxon>Mycobacteriales</taxon>
        <taxon>Nocardiaceae</taxon>
        <taxon>Rhodococcoides</taxon>
    </lineage>
</organism>
<sequence>MIVGLSNSRNPVIADSAWVAPNATIVGSVYIGENAGVWYSAVIRADSESVSIGDDTNIQDGCVVHADPGSPAVIGSNVSVGHNATLHGCTIGDNVLVGMGAIIMNGATVGRDCLIAAGALLTENVDVPDGSLVAGVPAKIRRDLTAEEIASVRANGEGYVLKRLEHGTALSQKQSGKVG</sequence>
<dbReference type="PANTHER" id="PTHR13061">
    <property type="entry name" value="DYNACTIN SUBUNIT P25"/>
    <property type="match status" value="1"/>
</dbReference>
<comment type="caution">
    <text evidence="1">The sequence shown here is derived from an EMBL/GenBank/DDBJ whole genome shotgun (WGS) entry which is preliminary data.</text>
</comment>
<dbReference type="CDD" id="cd04645">
    <property type="entry name" value="LbH_gamma_CA_like"/>
    <property type="match status" value="1"/>
</dbReference>
<dbReference type="InterPro" id="IPR011004">
    <property type="entry name" value="Trimer_LpxA-like_sf"/>
</dbReference>
<evidence type="ECO:0000313" key="2">
    <source>
        <dbReference type="Proteomes" id="UP000654257"/>
    </source>
</evidence>
<dbReference type="InterPro" id="IPR047324">
    <property type="entry name" value="LbH_gamma_CA-like"/>
</dbReference>
<dbReference type="Pfam" id="PF00132">
    <property type="entry name" value="Hexapep"/>
    <property type="match status" value="1"/>
</dbReference>
<evidence type="ECO:0000313" key="1">
    <source>
        <dbReference type="EMBL" id="GGG03401.1"/>
    </source>
</evidence>
<proteinExistence type="predicted"/>
<dbReference type="InterPro" id="IPR001451">
    <property type="entry name" value="Hexapep"/>
</dbReference>
<gene>
    <name evidence="1" type="ORF">GCM10007304_16880</name>
</gene>